<name>Q316N9_OLEA2</name>
<feature type="chain" id="PRO_5004219912" evidence="1">
    <location>
        <begin position="28"/>
        <end position="190"/>
    </location>
</feature>
<dbReference type="PROSITE" id="PS51352">
    <property type="entry name" value="THIOREDOXIN_2"/>
    <property type="match status" value="1"/>
</dbReference>
<dbReference type="SUPFAM" id="SSF52833">
    <property type="entry name" value="Thioredoxin-like"/>
    <property type="match status" value="1"/>
</dbReference>
<proteinExistence type="predicted"/>
<reference evidence="3 4" key="1">
    <citation type="journal article" date="2011" name="J. Bacteriol.">
        <title>Complete genome sequence and updated annotation of Desulfovibrio alaskensis G20.</title>
        <authorList>
            <person name="Hauser L.J."/>
            <person name="Land M.L."/>
            <person name="Brown S.D."/>
            <person name="Larimer F."/>
            <person name="Keller K.L."/>
            <person name="Rapp-Giles B.J."/>
            <person name="Price M.N."/>
            <person name="Lin M."/>
            <person name="Bruce D.C."/>
            <person name="Detter J.C."/>
            <person name="Tapia R."/>
            <person name="Han C.S."/>
            <person name="Goodwin L.A."/>
            <person name="Cheng J.F."/>
            <person name="Pitluck S."/>
            <person name="Copeland A."/>
            <person name="Lucas S."/>
            <person name="Nolan M."/>
            <person name="Lapidus A.L."/>
            <person name="Palumbo A.V."/>
            <person name="Wall J.D."/>
        </authorList>
    </citation>
    <scope>NUCLEOTIDE SEQUENCE [LARGE SCALE GENOMIC DNA]</scope>
    <source>
        <strain evidence="4">ATCC BAA 1058 / DSM 17464 / G20</strain>
    </source>
</reference>
<keyword evidence="4" id="KW-1185">Reference proteome</keyword>
<dbReference type="Proteomes" id="UP000002710">
    <property type="component" value="Chromosome"/>
</dbReference>
<dbReference type="EMBL" id="CP000112">
    <property type="protein sequence ID" value="ABB37107.2"/>
    <property type="molecule type" value="Genomic_DNA"/>
</dbReference>
<evidence type="ECO:0000259" key="2">
    <source>
        <dbReference type="PROSITE" id="PS51352"/>
    </source>
</evidence>
<evidence type="ECO:0000313" key="3">
    <source>
        <dbReference type="EMBL" id="ABB37107.2"/>
    </source>
</evidence>
<protein>
    <submittedName>
        <fullName evidence="3">Redoxin domain protein</fullName>
    </submittedName>
</protein>
<dbReference type="Pfam" id="PF08534">
    <property type="entry name" value="Redoxin"/>
    <property type="match status" value="1"/>
</dbReference>
<accession>Q316N9</accession>
<dbReference type="eggNOG" id="COG1225">
    <property type="taxonomic scope" value="Bacteria"/>
</dbReference>
<feature type="signal peptide" evidence="1">
    <location>
        <begin position="1"/>
        <end position="27"/>
    </location>
</feature>
<gene>
    <name evidence="3" type="ordered locus">Dde_0306</name>
</gene>
<dbReference type="AlphaFoldDB" id="Q316N9"/>
<sequence length="190" mass="20977">MHRSLFYGRTLCAALLTALLLTAAAQAHPLKSGDSFPDIPLTGTLTPQQQQELGLKSGQAPVLSGIGTPFVLMEIFSMYCPFCQAEAENMNRLHTAIRQEGLDGTIAVIGLGAGNSQFEVDFFRTKYSVPFALFTDPELELHKQTGETATPHFYLISLKDRKPRVIYSHTGRMQSVDDMLQTLRSLTGRE</sequence>
<organism evidence="3 4">
    <name type="scientific">Oleidesulfovibrio alaskensis (strain ATCC BAA-1058 / DSM 17464 / G20)</name>
    <name type="common">Desulfovibrio alaskensis</name>
    <dbReference type="NCBI Taxonomy" id="207559"/>
    <lineage>
        <taxon>Bacteria</taxon>
        <taxon>Pseudomonadati</taxon>
        <taxon>Thermodesulfobacteriota</taxon>
        <taxon>Desulfovibrionia</taxon>
        <taxon>Desulfovibrionales</taxon>
        <taxon>Desulfovibrionaceae</taxon>
        <taxon>Oleidesulfovibrio</taxon>
    </lineage>
</organism>
<feature type="domain" description="Thioredoxin" evidence="2">
    <location>
        <begin position="30"/>
        <end position="188"/>
    </location>
</feature>
<dbReference type="RefSeq" id="WP_011366451.1">
    <property type="nucleotide sequence ID" value="NC_007519.1"/>
</dbReference>
<evidence type="ECO:0000313" key="4">
    <source>
        <dbReference type="Proteomes" id="UP000002710"/>
    </source>
</evidence>
<dbReference type="GO" id="GO:0016491">
    <property type="term" value="F:oxidoreductase activity"/>
    <property type="evidence" value="ECO:0007669"/>
    <property type="project" value="InterPro"/>
</dbReference>
<dbReference type="InterPro" id="IPR013740">
    <property type="entry name" value="Redoxin"/>
</dbReference>
<dbReference type="InterPro" id="IPR013766">
    <property type="entry name" value="Thioredoxin_domain"/>
</dbReference>
<dbReference type="STRING" id="207559.Dde_0306"/>
<dbReference type="KEGG" id="dde:Dde_0306"/>
<keyword evidence="1" id="KW-0732">Signal</keyword>
<dbReference type="CDD" id="cd02966">
    <property type="entry name" value="TlpA_like_family"/>
    <property type="match status" value="1"/>
</dbReference>
<dbReference type="InterPro" id="IPR036249">
    <property type="entry name" value="Thioredoxin-like_sf"/>
</dbReference>
<dbReference type="Gene3D" id="3.40.30.10">
    <property type="entry name" value="Glutaredoxin"/>
    <property type="match status" value="1"/>
</dbReference>
<dbReference type="HOGENOM" id="CLU_093417_0_0_7"/>
<evidence type="ECO:0000256" key="1">
    <source>
        <dbReference type="SAM" id="SignalP"/>
    </source>
</evidence>